<accession>A0A9P4QY18</accession>
<dbReference type="CDD" id="cd02440">
    <property type="entry name" value="AdoMet_MTases"/>
    <property type="match status" value="1"/>
</dbReference>
<keyword evidence="4" id="KW-1185">Reference proteome</keyword>
<keyword evidence="3" id="KW-0808">Transferase</keyword>
<dbReference type="InterPro" id="IPR013217">
    <property type="entry name" value="Methyltransf_12"/>
</dbReference>
<feature type="domain" description="Methyltransferase type 12" evidence="2">
    <location>
        <begin position="144"/>
        <end position="257"/>
    </location>
</feature>
<evidence type="ECO:0000256" key="1">
    <source>
        <dbReference type="SAM" id="MobiDB-lite"/>
    </source>
</evidence>
<sequence>MTKPTTVDMTFDTSLIDVSRPQNQSSDQQSILNTSFSTTESDPSMYDNILSADAQSTPTIPQTQPESQDTPKQSQASSLSPLPRQSTPVQYIQTQDAYNAWASVYDTDGNMLQSIDDVELTTLLPDFLSLVQPSVPSSTALTLIDLGCGTGRNTAKLLQYAWPQERKVQVTALDFSQGMLDVAASKLSTLAHGRRDLALRLEQCDCFPTDTDRATSPMPAVQGLKAADGIVSTLVLEHVSLPPYFATLSSLVKNGGYALVTNMHSEMGMMSQAGFVNQEGVKVRGKSYAHSPQETAEEAQRCGFEVLVCKERGMEKDDVDNGRVGSRGGKWVGVKVWYGLLMRKTG</sequence>
<protein>
    <submittedName>
        <fullName evidence="3">S-adenosyl-L-methionine-dependent methyltransferase</fullName>
    </submittedName>
</protein>
<evidence type="ECO:0000259" key="2">
    <source>
        <dbReference type="Pfam" id="PF08242"/>
    </source>
</evidence>
<dbReference type="OrthoDB" id="66144at2759"/>
<name>A0A9P4QY18_9PLEO</name>
<dbReference type="PANTHER" id="PTHR43464">
    <property type="entry name" value="METHYLTRANSFERASE"/>
    <property type="match status" value="1"/>
</dbReference>
<dbReference type="PANTHER" id="PTHR43464:SF52">
    <property type="entry name" value="PUTATIVE-RELATED"/>
    <property type="match status" value="1"/>
</dbReference>
<organism evidence="3 4">
    <name type="scientific">Polyplosphaeria fusca</name>
    <dbReference type="NCBI Taxonomy" id="682080"/>
    <lineage>
        <taxon>Eukaryota</taxon>
        <taxon>Fungi</taxon>
        <taxon>Dikarya</taxon>
        <taxon>Ascomycota</taxon>
        <taxon>Pezizomycotina</taxon>
        <taxon>Dothideomycetes</taxon>
        <taxon>Pleosporomycetidae</taxon>
        <taxon>Pleosporales</taxon>
        <taxon>Tetraplosphaeriaceae</taxon>
        <taxon>Polyplosphaeria</taxon>
    </lineage>
</organism>
<proteinExistence type="predicted"/>
<dbReference type="GO" id="GO:0010420">
    <property type="term" value="F:polyprenyldihydroxybenzoate methyltransferase activity"/>
    <property type="evidence" value="ECO:0007669"/>
    <property type="project" value="TreeGrafter"/>
</dbReference>
<gene>
    <name evidence="3" type="ORF">EJ04DRAFT_513099</name>
</gene>
<dbReference type="Pfam" id="PF08242">
    <property type="entry name" value="Methyltransf_12"/>
    <property type="match status" value="1"/>
</dbReference>
<dbReference type="Gene3D" id="3.40.50.150">
    <property type="entry name" value="Vaccinia Virus protein VP39"/>
    <property type="match status" value="1"/>
</dbReference>
<evidence type="ECO:0000313" key="4">
    <source>
        <dbReference type="Proteomes" id="UP000799444"/>
    </source>
</evidence>
<dbReference type="GO" id="GO:0032259">
    <property type="term" value="P:methylation"/>
    <property type="evidence" value="ECO:0007669"/>
    <property type="project" value="UniProtKB-KW"/>
</dbReference>
<dbReference type="InterPro" id="IPR029063">
    <property type="entry name" value="SAM-dependent_MTases_sf"/>
</dbReference>
<reference evidence="3" key="1">
    <citation type="journal article" date="2020" name="Stud. Mycol.">
        <title>101 Dothideomycetes genomes: a test case for predicting lifestyles and emergence of pathogens.</title>
        <authorList>
            <person name="Haridas S."/>
            <person name="Albert R."/>
            <person name="Binder M."/>
            <person name="Bloem J."/>
            <person name="Labutti K."/>
            <person name="Salamov A."/>
            <person name="Andreopoulos B."/>
            <person name="Baker S."/>
            <person name="Barry K."/>
            <person name="Bills G."/>
            <person name="Bluhm B."/>
            <person name="Cannon C."/>
            <person name="Castanera R."/>
            <person name="Culley D."/>
            <person name="Daum C."/>
            <person name="Ezra D."/>
            <person name="Gonzalez J."/>
            <person name="Henrissat B."/>
            <person name="Kuo A."/>
            <person name="Liang C."/>
            <person name="Lipzen A."/>
            <person name="Lutzoni F."/>
            <person name="Magnuson J."/>
            <person name="Mondo S."/>
            <person name="Nolan M."/>
            <person name="Ohm R."/>
            <person name="Pangilinan J."/>
            <person name="Park H.-J."/>
            <person name="Ramirez L."/>
            <person name="Alfaro M."/>
            <person name="Sun H."/>
            <person name="Tritt A."/>
            <person name="Yoshinaga Y."/>
            <person name="Zwiers L.-H."/>
            <person name="Turgeon B."/>
            <person name="Goodwin S."/>
            <person name="Spatafora J."/>
            <person name="Crous P."/>
            <person name="Grigoriev I."/>
        </authorList>
    </citation>
    <scope>NUCLEOTIDE SEQUENCE</scope>
    <source>
        <strain evidence="3">CBS 125425</strain>
    </source>
</reference>
<feature type="compositionally biased region" description="Polar residues" evidence="1">
    <location>
        <begin position="53"/>
        <end position="84"/>
    </location>
</feature>
<feature type="region of interest" description="Disordered" evidence="1">
    <location>
        <begin position="1"/>
        <end position="84"/>
    </location>
</feature>
<evidence type="ECO:0000313" key="3">
    <source>
        <dbReference type="EMBL" id="KAF2733600.1"/>
    </source>
</evidence>
<feature type="compositionally biased region" description="Polar residues" evidence="1">
    <location>
        <begin position="1"/>
        <end position="13"/>
    </location>
</feature>
<dbReference type="SUPFAM" id="SSF53335">
    <property type="entry name" value="S-adenosyl-L-methionine-dependent methyltransferases"/>
    <property type="match status" value="1"/>
</dbReference>
<keyword evidence="3" id="KW-0489">Methyltransferase</keyword>
<dbReference type="EMBL" id="ML996159">
    <property type="protein sequence ID" value="KAF2733600.1"/>
    <property type="molecule type" value="Genomic_DNA"/>
</dbReference>
<dbReference type="Proteomes" id="UP000799444">
    <property type="component" value="Unassembled WGS sequence"/>
</dbReference>
<feature type="compositionally biased region" description="Polar residues" evidence="1">
    <location>
        <begin position="20"/>
        <end position="42"/>
    </location>
</feature>
<dbReference type="AlphaFoldDB" id="A0A9P4QY18"/>
<comment type="caution">
    <text evidence="3">The sequence shown here is derived from an EMBL/GenBank/DDBJ whole genome shotgun (WGS) entry which is preliminary data.</text>
</comment>